<dbReference type="GO" id="GO:0051007">
    <property type="term" value="F:squalene-hopene cyclase activity"/>
    <property type="evidence" value="ECO:0007669"/>
    <property type="project" value="UniProtKB-EC"/>
</dbReference>
<feature type="compositionally biased region" description="Low complexity" evidence="6">
    <location>
        <begin position="1"/>
        <end position="21"/>
    </location>
</feature>
<dbReference type="Pfam" id="PF13243">
    <property type="entry name" value="SQHop_cyclase_C"/>
    <property type="match status" value="1"/>
</dbReference>
<accession>A0ABU3QTP4</accession>
<dbReference type="Proteomes" id="UP001250181">
    <property type="component" value="Unassembled WGS sequence"/>
</dbReference>
<proteinExistence type="inferred from homology"/>
<evidence type="ECO:0000256" key="6">
    <source>
        <dbReference type="SAM" id="MobiDB-lite"/>
    </source>
</evidence>
<evidence type="ECO:0000256" key="4">
    <source>
        <dbReference type="ARBA" id="ARBA00022737"/>
    </source>
</evidence>
<reference evidence="9 10" key="1">
    <citation type="submission" date="2023-09" db="EMBL/GenBank/DDBJ databases">
        <title>Streptomyces sp. nov.: A antagonism against Alternaria gaisen Producing Streptochlin, Isolated from Tamarix root soil.</title>
        <authorList>
            <person name="Chen Y."/>
        </authorList>
    </citation>
    <scope>NUCLEOTIDE SEQUENCE [LARGE SCALE GENOMIC DNA]</scope>
    <source>
        <strain evidence="9 10">TRM76323</strain>
    </source>
</reference>
<dbReference type="EC" id="5.4.99.17" evidence="9"/>
<comment type="caution">
    <text evidence="9">The sequence shown here is derived from an EMBL/GenBank/DDBJ whole genome shotgun (WGS) entry which is preliminary data.</text>
</comment>
<dbReference type="NCBIfam" id="TIGR01507">
    <property type="entry name" value="hopene_cyclase"/>
    <property type="match status" value="1"/>
</dbReference>
<keyword evidence="10" id="KW-1185">Reference proteome</keyword>
<feature type="region of interest" description="Disordered" evidence="6">
    <location>
        <begin position="1"/>
        <end position="27"/>
    </location>
</feature>
<dbReference type="InterPro" id="IPR032696">
    <property type="entry name" value="SQ_cyclase_C"/>
</dbReference>
<dbReference type="PANTHER" id="PTHR11764:SF20">
    <property type="entry name" value="LANOSTEROL SYNTHASE"/>
    <property type="match status" value="1"/>
</dbReference>
<protein>
    <submittedName>
        <fullName evidence="9">Squalene--hopene cyclase</fullName>
        <ecNumber evidence="9">5.4.99.17</ecNumber>
    </submittedName>
</protein>
<dbReference type="Pfam" id="PF13249">
    <property type="entry name" value="SQHop_cyclase_N"/>
    <property type="match status" value="1"/>
</dbReference>
<dbReference type="NCBIfam" id="TIGR01787">
    <property type="entry name" value="squalene_cyclas"/>
    <property type="match status" value="1"/>
</dbReference>
<dbReference type="InterPro" id="IPR032697">
    <property type="entry name" value="SQ_cyclase_N"/>
</dbReference>
<comment type="pathway">
    <text evidence="1">Secondary metabolite biosynthesis; hopanoid biosynthesis.</text>
</comment>
<evidence type="ECO:0000256" key="2">
    <source>
        <dbReference type="ARBA" id="ARBA00009755"/>
    </source>
</evidence>
<dbReference type="SFLD" id="SFLDG01016">
    <property type="entry name" value="Prenyltransferase_Like_2"/>
    <property type="match status" value="1"/>
</dbReference>
<keyword evidence="4" id="KW-0677">Repeat</keyword>
<dbReference type="InterPro" id="IPR008930">
    <property type="entry name" value="Terpenoid_cyclase/PrenylTrfase"/>
</dbReference>
<keyword evidence="5 9" id="KW-0413">Isomerase</keyword>
<dbReference type="InterPro" id="IPR018333">
    <property type="entry name" value="Squalene_cyclase"/>
</dbReference>
<organism evidence="9 10">
    <name type="scientific">Streptomyces tamarix</name>
    <dbReference type="NCBI Taxonomy" id="3078565"/>
    <lineage>
        <taxon>Bacteria</taxon>
        <taxon>Bacillati</taxon>
        <taxon>Actinomycetota</taxon>
        <taxon>Actinomycetes</taxon>
        <taxon>Kitasatosporales</taxon>
        <taxon>Streptomycetaceae</taxon>
        <taxon>Streptomyces</taxon>
    </lineage>
</organism>
<sequence length="664" mass="73031">MTATTDGGAGAAGPATATTAGIHRTATTAPVETDLRTAAEGAMRRSVEHLLARQDAEGWWKGDLETNVTMDAEDLLLRQFLGIRDTPTTEAAALFIRGEQRDDGTWATFHGGPGDLAATIEAYVALRLAGDAPGEAHMARAAAWVRENGGIAASRVFTRIWLALFGWWKWEDLPELPPEMIYLPPWFPLNIYSFGQWARQTIVPLTIVSAKRPVRPAPFALDELHADPRRPGPPRRPAPVNTWDGLFQRLDRALHGYRRVAPRALRRAAMNAAARWIVERQENDGCWGGIQPPAVYSLIALHLLGYDLGHPVMRAGLDSLDRFAVRRDDGARMIEACQSPVWDTCLATIALADAGLPRDHPALVRAADWLLAEQVVRPGDWAVRRPHLPPGGWAFEFHNDTYPDIDDTAEVILALRRVRHPDPARVDAAVERGTRWTLGMQCRDGAWGAFDADNTSRFPNRLPFCDFGEVIDPPSADVTAHVVEMLAHEGRAHDPRTRRGVAWLLAEQDPRGSWFGRWGVNHVYGTGSVVPALTAAGLPTGHPAIRRAVAWLESVQNDDGGWGEDLRSYRDEGWVGRGASTASQTAWALLALLAAGERDSAAVARGVAWLAGTQREDGSWDEPYFTGTGFPWDFSINYHLYRQVFPLTALGRYVHGEPSVGKGR</sequence>
<gene>
    <name evidence="9" type="primary">shc</name>
    <name evidence="9" type="ORF">RND61_29180</name>
</gene>
<dbReference type="PANTHER" id="PTHR11764">
    <property type="entry name" value="TERPENE CYCLASE/MUTASE FAMILY MEMBER"/>
    <property type="match status" value="1"/>
</dbReference>
<feature type="domain" description="Squalene cyclase N-terminal" evidence="8">
    <location>
        <begin position="44"/>
        <end position="328"/>
    </location>
</feature>
<evidence type="ECO:0000313" key="10">
    <source>
        <dbReference type="Proteomes" id="UP001250181"/>
    </source>
</evidence>
<dbReference type="CDD" id="cd02892">
    <property type="entry name" value="SQCY_1"/>
    <property type="match status" value="1"/>
</dbReference>
<evidence type="ECO:0000256" key="5">
    <source>
        <dbReference type="ARBA" id="ARBA00023235"/>
    </source>
</evidence>
<name>A0ABU3QTP4_9ACTN</name>
<dbReference type="SUPFAM" id="SSF48239">
    <property type="entry name" value="Terpenoid cyclases/Protein prenyltransferases"/>
    <property type="match status" value="2"/>
</dbReference>
<dbReference type="Gene3D" id="1.50.10.20">
    <property type="match status" value="2"/>
</dbReference>
<comment type="similarity">
    <text evidence="2">Belongs to the terpene cyclase/mutase family.</text>
</comment>
<dbReference type="RefSeq" id="WP_315881145.1">
    <property type="nucleotide sequence ID" value="NZ_JAWCTQ010000056.1"/>
</dbReference>
<evidence type="ECO:0000313" key="9">
    <source>
        <dbReference type="EMBL" id="MDT9686110.1"/>
    </source>
</evidence>
<dbReference type="EMBL" id="JAWCTQ010000056">
    <property type="protein sequence ID" value="MDT9686110.1"/>
    <property type="molecule type" value="Genomic_DNA"/>
</dbReference>
<keyword evidence="3" id="KW-0479">Metal-binding</keyword>
<evidence type="ECO:0000256" key="3">
    <source>
        <dbReference type="ARBA" id="ARBA00022723"/>
    </source>
</evidence>
<dbReference type="InterPro" id="IPR006400">
    <property type="entry name" value="Hopene-cyclase"/>
</dbReference>
<evidence type="ECO:0000256" key="1">
    <source>
        <dbReference type="ARBA" id="ARBA00004999"/>
    </source>
</evidence>
<evidence type="ECO:0000259" key="8">
    <source>
        <dbReference type="Pfam" id="PF13249"/>
    </source>
</evidence>
<feature type="domain" description="Squalene cyclase C-terminal" evidence="7">
    <location>
        <begin position="339"/>
        <end position="654"/>
    </location>
</feature>
<evidence type="ECO:0000259" key="7">
    <source>
        <dbReference type="Pfam" id="PF13243"/>
    </source>
</evidence>